<name>A0A178II14_9BACT</name>
<evidence type="ECO:0000256" key="4">
    <source>
        <dbReference type="ARBA" id="ARBA00022490"/>
    </source>
</evidence>
<dbReference type="SUPFAM" id="SSF51064">
    <property type="entry name" value="Head domain of nucleotide exchange factor GrpE"/>
    <property type="match status" value="1"/>
</dbReference>
<comment type="caution">
    <text evidence="14">The sequence shown here is derived from an EMBL/GenBank/DDBJ whole genome shotgun (WGS) entry which is preliminary data.</text>
</comment>
<dbReference type="GO" id="GO:0000774">
    <property type="term" value="F:adenyl-nucleotide exchange factor activity"/>
    <property type="evidence" value="ECO:0007669"/>
    <property type="project" value="InterPro"/>
</dbReference>
<accession>A0A178II14</accession>
<dbReference type="GO" id="GO:0042803">
    <property type="term" value="F:protein homodimerization activity"/>
    <property type="evidence" value="ECO:0007669"/>
    <property type="project" value="InterPro"/>
</dbReference>
<comment type="subunit">
    <text evidence="3 10">Homodimer.</text>
</comment>
<dbReference type="PROSITE" id="PS01071">
    <property type="entry name" value="GRPE"/>
    <property type="match status" value="1"/>
</dbReference>
<evidence type="ECO:0000256" key="3">
    <source>
        <dbReference type="ARBA" id="ARBA00011738"/>
    </source>
</evidence>
<evidence type="ECO:0000256" key="13">
    <source>
        <dbReference type="SAM" id="MobiDB-lite"/>
    </source>
</evidence>
<comment type="subcellular location">
    <subcellularLocation>
        <location evidence="1 10">Cytoplasm</location>
    </subcellularLocation>
</comment>
<protein>
    <recommendedName>
        <fullName evidence="8 10">Protein GrpE</fullName>
    </recommendedName>
    <alternativeName>
        <fullName evidence="9 10">HSP-70 cofactor</fullName>
    </alternativeName>
</protein>
<dbReference type="Gene3D" id="3.90.20.20">
    <property type="match status" value="1"/>
</dbReference>
<dbReference type="GO" id="GO:0005737">
    <property type="term" value="C:cytoplasm"/>
    <property type="evidence" value="ECO:0007669"/>
    <property type="project" value="UniProtKB-SubCell"/>
</dbReference>
<dbReference type="GO" id="GO:0051082">
    <property type="term" value="F:unfolded protein binding"/>
    <property type="evidence" value="ECO:0007669"/>
    <property type="project" value="TreeGrafter"/>
</dbReference>
<sequence>MKNNNTAADPAASQSAPAPEQPAAAATPAPAPNDTGCQPAKGDAPSSPSSDDTAAASKNPACPGKTQPADAAQSAVLAMAAELATAKKEAADNYDRYVRAVADHENFRRRALREKDEIRLYAASRVLEDLFPIIEALALGINAAKAPGADSATLVNGMTMVLDQFKTALAGHGLKEIHPEGEKFDPNHHEAIATQPSADVPEGNIIQVFRTGYALNGRVLRPAAVIVSSGPAAA</sequence>
<dbReference type="GO" id="GO:0051087">
    <property type="term" value="F:protein-folding chaperone binding"/>
    <property type="evidence" value="ECO:0007669"/>
    <property type="project" value="InterPro"/>
</dbReference>
<dbReference type="Pfam" id="PF01025">
    <property type="entry name" value="GrpE"/>
    <property type="match status" value="1"/>
</dbReference>
<evidence type="ECO:0000256" key="7">
    <source>
        <dbReference type="ARBA" id="ARBA00053401"/>
    </source>
</evidence>
<evidence type="ECO:0000256" key="6">
    <source>
        <dbReference type="ARBA" id="ARBA00023186"/>
    </source>
</evidence>
<dbReference type="CDD" id="cd00446">
    <property type="entry name" value="GrpE"/>
    <property type="match status" value="1"/>
</dbReference>
<evidence type="ECO:0000256" key="8">
    <source>
        <dbReference type="ARBA" id="ARBA00072274"/>
    </source>
</evidence>
<evidence type="ECO:0000256" key="9">
    <source>
        <dbReference type="ARBA" id="ARBA00076414"/>
    </source>
</evidence>
<comment type="function">
    <text evidence="7 10 11">Participates actively in the response to hyperosmotic and heat shock by preventing the aggregation of stress-denatured proteins, in association with DnaK and GrpE. It is the nucleotide exchange factor for DnaK and may function as a thermosensor. Unfolded proteins bind initially to DnaJ; upon interaction with the DnaJ-bound protein, DnaK hydrolyzes its bound ATP, resulting in the formation of a stable complex. GrpE releases ADP from DnaK; ATP binding to DnaK triggers the release of the substrate protein, thus completing the reaction cycle. Several rounds of ATP-dependent interactions between DnaJ, DnaK and GrpE are required for fully efficient folding.</text>
</comment>
<comment type="similarity">
    <text evidence="2 10 12">Belongs to the GrpE family.</text>
</comment>
<feature type="region of interest" description="Disordered" evidence="13">
    <location>
        <begin position="1"/>
        <end position="68"/>
    </location>
</feature>
<dbReference type="STRING" id="1184151.AW736_17485"/>
<dbReference type="HAMAP" id="MF_01151">
    <property type="entry name" value="GrpE"/>
    <property type="match status" value="1"/>
</dbReference>
<dbReference type="InterPro" id="IPR000740">
    <property type="entry name" value="GrpE"/>
</dbReference>
<gene>
    <name evidence="10" type="primary">grpE</name>
    <name evidence="14" type="ORF">AW736_17485</name>
</gene>
<dbReference type="EMBL" id="LRRQ01000119">
    <property type="protein sequence ID" value="OAM88867.1"/>
    <property type="molecule type" value="Genomic_DNA"/>
</dbReference>
<dbReference type="InterPro" id="IPR009012">
    <property type="entry name" value="GrpE_head"/>
</dbReference>
<dbReference type="PRINTS" id="PR00773">
    <property type="entry name" value="GRPEPROTEIN"/>
</dbReference>
<proteinExistence type="inferred from homology"/>
<evidence type="ECO:0000313" key="14">
    <source>
        <dbReference type="EMBL" id="OAM88867.1"/>
    </source>
</evidence>
<evidence type="ECO:0000256" key="10">
    <source>
        <dbReference type="HAMAP-Rule" id="MF_01151"/>
    </source>
</evidence>
<reference evidence="14 15" key="1">
    <citation type="submission" date="2016-01" db="EMBL/GenBank/DDBJ databases">
        <title>High potential of lignocellulose degradation of a new Verrucomicrobia species.</title>
        <authorList>
            <person name="Wang Y."/>
            <person name="Shi Y."/>
            <person name="Qiu Z."/>
            <person name="Liu S."/>
            <person name="Yang H."/>
        </authorList>
    </citation>
    <scope>NUCLEOTIDE SEQUENCE [LARGE SCALE GENOMIC DNA]</scope>
    <source>
        <strain evidence="14 15">TSB47</strain>
    </source>
</reference>
<evidence type="ECO:0000313" key="15">
    <source>
        <dbReference type="Proteomes" id="UP000078486"/>
    </source>
</evidence>
<evidence type="ECO:0000256" key="12">
    <source>
        <dbReference type="RuleBase" id="RU004478"/>
    </source>
</evidence>
<feature type="compositionally biased region" description="Low complexity" evidence="13">
    <location>
        <begin position="1"/>
        <end position="57"/>
    </location>
</feature>
<dbReference type="Gene3D" id="2.30.22.10">
    <property type="entry name" value="Head domain of nucleotide exchange factor GrpE"/>
    <property type="match status" value="1"/>
</dbReference>
<evidence type="ECO:0000256" key="1">
    <source>
        <dbReference type="ARBA" id="ARBA00004496"/>
    </source>
</evidence>
<keyword evidence="5 10" id="KW-0346">Stress response</keyword>
<keyword evidence="4 10" id="KW-0963">Cytoplasm</keyword>
<dbReference type="GO" id="GO:0006457">
    <property type="term" value="P:protein folding"/>
    <property type="evidence" value="ECO:0007669"/>
    <property type="project" value="InterPro"/>
</dbReference>
<dbReference type="PANTHER" id="PTHR21237:SF23">
    <property type="entry name" value="GRPE PROTEIN HOMOLOG, MITOCHONDRIAL"/>
    <property type="match status" value="1"/>
</dbReference>
<dbReference type="SUPFAM" id="SSF58014">
    <property type="entry name" value="Coiled-coil domain of nucleotide exchange factor GrpE"/>
    <property type="match status" value="1"/>
</dbReference>
<dbReference type="FunFam" id="2.30.22.10:FF:000001">
    <property type="entry name" value="Protein GrpE"/>
    <property type="match status" value="1"/>
</dbReference>
<evidence type="ECO:0000256" key="11">
    <source>
        <dbReference type="RuleBase" id="RU000639"/>
    </source>
</evidence>
<dbReference type="PANTHER" id="PTHR21237">
    <property type="entry name" value="GRPE PROTEIN"/>
    <property type="match status" value="1"/>
</dbReference>
<keyword evidence="6 10" id="KW-0143">Chaperone</keyword>
<keyword evidence="15" id="KW-1185">Reference proteome</keyword>
<dbReference type="InterPro" id="IPR013805">
    <property type="entry name" value="GrpE_CC"/>
</dbReference>
<evidence type="ECO:0000256" key="2">
    <source>
        <dbReference type="ARBA" id="ARBA00009054"/>
    </source>
</evidence>
<evidence type="ECO:0000256" key="5">
    <source>
        <dbReference type="ARBA" id="ARBA00023016"/>
    </source>
</evidence>
<dbReference type="AlphaFoldDB" id="A0A178II14"/>
<dbReference type="Proteomes" id="UP000078486">
    <property type="component" value="Unassembled WGS sequence"/>
</dbReference>
<organism evidence="14 15">
    <name type="scientific">Termitidicoccus mucosus</name>
    <dbReference type="NCBI Taxonomy" id="1184151"/>
    <lineage>
        <taxon>Bacteria</taxon>
        <taxon>Pseudomonadati</taxon>
        <taxon>Verrucomicrobiota</taxon>
        <taxon>Opitutia</taxon>
        <taxon>Opitutales</taxon>
        <taxon>Opitutaceae</taxon>
        <taxon>Termitidicoccus</taxon>
    </lineage>
</organism>